<evidence type="ECO:0000256" key="8">
    <source>
        <dbReference type="ARBA" id="ARBA00022989"/>
    </source>
</evidence>
<dbReference type="RefSeq" id="XP_041406947.1">
    <property type="nucleotide sequence ID" value="XM_041551013.1"/>
</dbReference>
<comment type="pathway">
    <text evidence="13">Phospholipid metabolism; phosphatidylcholine biosynthesis.</text>
</comment>
<accession>A0A8H2VH12</accession>
<dbReference type="GeneID" id="64858133"/>
<comment type="subcellular location">
    <subcellularLocation>
        <location evidence="1">Endomembrane system</location>
        <topology evidence="1">Multi-pass membrane protein</topology>
    </subcellularLocation>
    <subcellularLocation>
        <location evidence="13">Endoplasmic reticulum membrane</location>
        <topology evidence="13">Multi-pass membrane protein</topology>
    </subcellularLocation>
</comment>
<evidence type="ECO:0000256" key="11">
    <source>
        <dbReference type="ARBA" id="ARBA00023209"/>
    </source>
</evidence>
<evidence type="ECO:0000256" key="4">
    <source>
        <dbReference type="ARBA" id="ARBA00022679"/>
    </source>
</evidence>
<dbReference type="InterPro" id="IPR007318">
    <property type="entry name" value="Phopholipid_MeTrfase"/>
</dbReference>
<evidence type="ECO:0000256" key="6">
    <source>
        <dbReference type="ARBA" id="ARBA00022692"/>
    </source>
</evidence>
<protein>
    <recommendedName>
        <fullName evidence="13">Phosphatidylethanolamine N-methyltransferase</fullName>
        <shortName evidence="13">PE methyltransferase</shortName>
        <shortName evidence="13">PEAMT</shortName>
        <shortName evidence="13">PEMT</shortName>
        <ecNumber evidence="13">2.1.1.17</ecNumber>
    </recommendedName>
</protein>
<comment type="function">
    <text evidence="13">Catalyzes the first step of the methylation pathway of phosphatidylcholine biosynthesis, the SAM-dependent methylation of phosphatidylethanolamine (PE) to phosphatidylmonomethylethanolamine (PMME).</text>
</comment>
<dbReference type="PANTHER" id="PTHR32138">
    <property type="entry name" value="PHOSPHATIDYLETHANOLAMINE N-METHYLTRANSFERASE"/>
    <property type="match status" value="1"/>
</dbReference>
<keyword evidence="10 13" id="KW-0472">Membrane</keyword>
<keyword evidence="3 13" id="KW-0489">Methyltransferase</keyword>
<feature type="transmembrane region" description="Helical" evidence="13">
    <location>
        <begin position="418"/>
        <end position="436"/>
    </location>
</feature>
<feature type="transmembrane region" description="Helical" evidence="13">
    <location>
        <begin position="53"/>
        <end position="73"/>
    </location>
</feature>
<comment type="catalytic activity">
    <reaction evidence="13">
        <text>a 1,2-diacyl-sn-glycero-3-phosphoethanolamine + S-adenosyl-L-methionine = a 1,2-diacyl-sn-glycero-3-phospho-N-methylethanolamine + S-adenosyl-L-homocysteine + H(+)</text>
        <dbReference type="Rhea" id="RHEA:11164"/>
        <dbReference type="ChEBI" id="CHEBI:15378"/>
        <dbReference type="ChEBI" id="CHEBI:57856"/>
        <dbReference type="ChEBI" id="CHEBI:59789"/>
        <dbReference type="ChEBI" id="CHEBI:64573"/>
        <dbReference type="ChEBI" id="CHEBI:64612"/>
        <dbReference type="EC" id="2.1.1.17"/>
    </reaction>
</comment>
<dbReference type="Gene3D" id="2.60.40.2840">
    <property type="match status" value="1"/>
</dbReference>
<feature type="transmembrane region" description="Helical" evidence="13">
    <location>
        <begin position="269"/>
        <end position="286"/>
    </location>
</feature>
<dbReference type="Pfam" id="PF04191">
    <property type="entry name" value="PEMT"/>
    <property type="match status" value="2"/>
</dbReference>
<dbReference type="Gene3D" id="1.20.120.1630">
    <property type="match status" value="1"/>
</dbReference>
<dbReference type="InterPro" id="IPR016219">
    <property type="entry name" value="Phosphatid-EA_MeTrfase_fun"/>
</dbReference>
<dbReference type="Proteomes" id="UP000644660">
    <property type="component" value="Unassembled WGS sequence"/>
</dbReference>
<keyword evidence="4 13" id="KW-0808">Transferase</keyword>
<evidence type="ECO:0000256" key="10">
    <source>
        <dbReference type="ARBA" id="ARBA00023136"/>
    </source>
</evidence>
<evidence type="ECO:0000256" key="2">
    <source>
        <dbReference type="ARBA" id="ARBA00022516"/>
    </source>
</evidence>
<keyword evidence="9 13" id="KW-0443">Lipid metabolism</keyword>
<dbReference type="EMBL" id="CAEFZW010000005">
    <property type="protein sequence ID" value="CAB4255103.1"/>
    <property type="molecule type" value="Genomic_DNA"/>
</dbReference>
<comment type="caution">
    <text evidence="13">Lacks conserved residue(s) required for the propagation of feature annotation.</text>
</comment>
<dbReference type="GO" id="GO:0006656">
    <property type="term" value="P:phosphatidylcholine biosynthetic process"/>
    <property type="evidence" value="ECO:0007669"/>
    <property type="project" value="UniProtKB-UniRule"/>
</dbReference>
<dbReference type="OrthoDB" id="4583at2759"/>
<sequence>MSQTITDTVPSTELSEVDMATLAKTRSSGISFVPPETHDMVRSLFDPTIKKSFLELCITSALLFNFVVAYFSVQWFGRSFTRKLYILQYVFWRLCYNGGIGIVLHYQSHYETLTKWAKKSQIFNKKNSSLLGRFLQFEVGAKLPSKNKIYEYPPELTTWLLFRQFVDLILMQDFDTYIIFVFLSLPDTNLSVLFNWKSVLGIVLILFNVWVKLDAHRVVKDFAWYWGDFFFLQTNSELVFDGVFNISPHPMYSIGYLGYYGLSLITGDYQVLLVSILGHFLQFLFLKYVETPHIDRTYGQANDNVINGNTPATIDDLIAKENFDYSRPLISTGMWLTNFNKLRISDYFTVTTVLTIVAWYITYSPTRLTLFFLTFSIKFLEWVIVGTILYKQSEDKWFTKLFMKNGYTQLYSFQQWQFIYNFSLVLSYTLLTIQTINNVRMIPFKEETYTQLIFGLLLCALQVWCDTEIRDAISDFGWFYGDFFLSNYITSRKLTSEGIYRYLNNPEAILGVAGIWGTVLMTNFAKDNIVLASLWTFSNFMLVKFVETPHMEKLYGSEQRISGVGKTLLSLKPLKRVSEIVDNIEHIIMRSILNNNENHPVVTTATTSTHMPKDHDDYSKRTNNAKDWENVIENAIKNVTSRLTPNCEFELNLANEEEACSVVPDPVEIDWKLPTELYNDNDWIGLYSVISTRNNREFTRVPSFGHWVHTKDHVVEHTDDFVRGKIVFDALLLYYEVGTYEFRYHSKDTHKVLMISTPFQVRLPQLDTSDEAVLRESLLTFLQAAQVIKDEKFFDYENGNKYFNIKSLQRVIKNSIGVELSNEYIRKVNGDVDIMANRIWDIKKILDELE</sequence>
<feature type="transmembrane region" description="Helical" evidence="13">
    <location>
        <begin position="368"/>
        <end position="390"/>
    </location>
</feature>
<dbReference type="GO" id="GO:0004608">
    <property type="term" value="F:phosphatidylethanolamine N-methyltransferase activity"/>
    <property type="evidence" value="ECO:0007669"/>
    <property type="project" value="UniProtKB-UniRule"/>
</dbReference>
<comment type="similarity">
    <text evidence="13">Belongs to the class VI-like SAM-binding methyltransferase superfamily. CHO2 family.</text>
</comment>
<dbReference type="PANTHER" id="PTHR32138:SF0">
    <property type="entry name" value="PHOSPHATIDYLETHANOLAMINE N-METHYLTRANSFERASE"/>
    <property type="match status" value="1"/>
</dbReference>
<dbReference type="GO" id="GO:0005789">
    <property type="term" value="C:endoplasmic reticulum membrane"/>
    <property type="evidence" value="ECO:0007669"/>
    <property type="project" value="UniProtKB-SubCell"/>
</dbReference>
<keyword evidence="15" id="KW-1185">Reference proteome</keyword>
<keyword evidence="11 13" id="KW-0594">Phospholipid biosynthesis</keyword>
<keyword evidence="6 13" id="KW-0812">Transmembrane</keyword>
<reference evidence="14 15" key="1">
    <citation type="submission" date="2020-05" db="EMBL/GenBank/DDBJ databases">
        <authorList>
            <person name="Casaregola S."/>
            <person name="Devillers H."/>
            <person name="Grondin C."/>
        </authorList>
    </citation>
    <scope>NUCLEOTIDE SEQUENCE [LARGE SCALE GENOMIC DNA]</scope>
    <source>
        <strain evidence="14 15">CLIB 1767</strain>
    </source>
</reference>
<feature type="transmembrane region" description="Helical" evidence="13">
    <location>
        <begin position="192"/>
        <end position="211"/>
    </location>
</feature>
<proteinExistence type="inferred from homology"/>
<dbReference type="HAMAP" id="MF_03217">
    <property type="entry name" value="PEMT"/>
    <property type="match status" value="1"/>
</dbReference>
<dbReference type="EC" id="2.1.1.17" evidence="13"/>
<evidence type="ECO:0000256" key="7">
    <source>
        <dbReference type="ARBA" id="ARBA00022824"/>
    </source>
</evidence>
<organism evidence="14 15">
    <name type="scientific">Maudiozyma barnettii</name>
    <dbReference type="NCBI Taxonomy" id="61262"/>
    <lineage>
        <taxon>Eukaryota</taxon>
        <taxon>Fungi</taxon>
        <taxon>Dikarya</taxon>
        <taxon>Ascomycota</taxon>
        <taxon>Saccharomycotina</taxon>
        <taxon>Saccharomycetes</taxon>
        <taxon>Saccharomycetales</taxon>
        <taxon>Saccharomycetaceae</taxon>
        <taxon>Maudiozyma</taxon>
    </lineage>
</organism>
<evidence type="ECO:0000256" key="5">
    <source>
        <dbReference type="ARBA" id="ARBA00022691"/>
    </source>
</evidence>
<evidence type="ECO:0000256" key="3">
    <source>
        <dbReference type="ARBA" id="ARBA00022603"/>
    </source>
</evidence>
<evidence type="ECO:0000313" key="14">
    <source>
        <dbReference type="EMBL" id="CAB4255103.1"/>
    </source>
</evidence>
<evidence type="ECO:0000256" key="12">
    <source>
        <dbReference type="ARBA" id="ARBA00023264"/>
    </source>
</evidence>
<dbReference type="PIRSF" id="PIRSF000383">
    <property type="entry name" value="PEAMT"/>
    <property type="match status" value="1"/>
</dbReference>
<evidence type="ECO:0000256" key="9">
    <source>
        <dbReference type="ARBA" id="ARBA00023098"/>
    </source>
</evidence>
<dbReference type="AlphaFoldDB" id="A0A8H2VH12"/>
<keyword evidence="8 13" id="KW-1133">Transmembrane helix</keyword>
<evidence type="ECO:0000256" key="13">
    <source>
        <dbReference type="HAMAP-Rule" id="MF_03217"/>
    </source>
</evidence>
<keyword evidence="7 13" id="KW-0256">Endoplasmic reticulum</keyword>
<name>A0A8H2VH12_9SACH</name>
<feature type="transmembrane region" description="Helical" evidence="13">
    <location>
        <begin position="85"/>
        <end position="106"/>
    </location>
</feature>
<evidence type="ECO:0000313" key="15">
    <source>
        <dbReference type="Proteomes" id="UP000644660"/>
    </source>
</evidence>
<keyword evidence="2 13" id="KW-0444">Lipid biosynthesis</keyword>
<gene>
    <name evidence="14" type="ORF">KABA2_05S08426</name>
</gene>
<dbReference type="UniPathway" id="UPA00753"/>
<evidence type="ECO:0000256" key="1">
    <source>
        <dbReference type="ARBA" id="ARBA00004127"/>
    </source>
</evidence>
<keyword evidence="5 13" id="KW-0949">S-adenosyl-L-methionine</keyword>
<feature type="transmembrane region" description="Helical" evidence="13">
    <location>
        <begin position="344"/>
        <end position="362"/>
    </location>
</feature>
<keyword evidence="12 13" id="KW-1208">Phospholipid metabolism</keyword>
<comment type="caution">
    <text evidence="14">The sequence shown here is derived from an EMBL/GenBank/DDBJ whole genome shotgun (WGS) entry which is preliminary data.</text>
</comment>
<dbReference type="GO" id="GO:0032259">
    <property type="term" value="P:methylation"/>
    <property type="evidence" value="ECO:0007669"/>
    <property type="project" value="UniProtKB-KW"/>
</dbReference>